<dbReference type="SMART" id="SM00409">
    <property type="entry name" value="IG"/>
    <property type="match status" value="3"/>
</dbReference>
<dbReference type="PROSITE" id="PS50835">
    <property type="entry name" value="IG_LIKE"/>
    <property type="match status" value="3"/>
</dbReference>
<dbReference type="InterPro" id="IPR013783">
    <property type="entry name" value="Ig-like_fold"/>
</dbReference>
<dbReference type="GO" id="GO:0006955">
    <property type="term" value="P:immune response"/>
    <property type="evidence" value="ECO:0007669"/>
    <property type="project" value="TreeGrafter"/>
</dbReference>
<keyword evidence="6" id="KW-0325">Glycoprotein</keyword>
<feature type="domain" description="Ig-like" evidence="11">
    <location>
        <begin position="98"/>
        <end position="199"/>
    </location>
</feature>
<keyword evidence="7" id="KW-0393">Immunoglobulin domain</keyword>
<dbReference type="InterPro" id="IPR050488">
    <property type="entry name" value="Ig_Fc_receptor"/>
</dbReference>
<dbReference type="Gene3D" id="2.60.40.10">
    <property type="entry name" value="Immunoglobulins"/>
    <property type="match status" value="3"/>
</dbReference>
<name>A0A6I9IM57_VICPA</name>
<dbReference type="Pfam" id="PF13927">
    <property type="entry name" value="Ig_3"/>
    <property type="match status" value="2"/>
</dbReference>
<dbReference type="GO" id="GO:0004888">
    <property type="term" value="F:transmembrane signaling receptor activity"/>
    <property type="evidence" value="ECO:0007669"/>
    <property type="project" value="TreeGrafter"/>
</dbReference>
<accession>A0A6I9IM57</accession>
<dbReference type="PANTHER" id="PTHR11481:SF117">
    <property type="entry name" value="FC RECEPTOR-LIKE PROTEIN 1"/>
    <property type="match status" value="1"/>
</dbReference>
<keyword evidence="9" id="KW-1133">Transmembrane helix</keyword>
<keyword evidence="5" id="KW-1015">Disulfide bond</keyword>
<feature type="chain" id="PRO_5026833639" evidence="10">
    <location>
        <begin position="17"/>
        <end position="424"/>
    </location>
</feature>
<feature type="domain" description="Ig-like" evidence="11">
    <location>
        <begin position="207"/>
        <end position="294"/>
    </location>
</feature>
<sequence>MLLRLLLLICAPLCEPTGLSLTASPSRPTEGKSMTLACKTFPQKLDGQHQFRFYKDNRALGLDWNSFPELQIPAVWKEDSGSYWCEAKSMQQKVTRSPRVPIEVHRVPVSNVSLEIQPPDGHLVEGEKLVLVCLVAEGTGDITFFWYKGALGLNLEVKTQRSLTAKFEIPAVTESDAEQYYCAADNSFGPRLSELVSITVKIPVSRPVLTLTAPRAQAAVGDVVQLHCEARRGSPPIQYWFYHEDATLKNSSAPSGGGVSFNLSLTAEHSGNYFCEAKNGQRVQRSEVVPLNITVPTEDRKKLLTSGAFGIVGFITMALLFCCWLKRKIGRRSARDPPRNPPSPAPQESNYLNSQAPGQLQPEYENVNLVSGDEIYSLVYCVQQEQHSAVDKPLGIHTEDKDSLDIYSRLKKADLTDVDYEDAM</sequence>
<evidence type="ECO:0000259" key="11">
    <source>
        <dbReference type="PROSITE" id="PS50835"/>
    </source>
</evidence>
<evidence type="ECO:0000256" key="6">
    <source>
        <dbReference type="ARBA" id="ARBA00023180"/>
    </source>
</evidence>
<evidence type="ECO:0000256" key="8">
    <source>
        <dbReference type="SAM" id="MobiDB-lite"/>
    </source>
</evidence>
<keyword evidence="3 10" id="KW-0732">Signal</keyword>
<protein>
    <submittedName>
        <fullName evidence="13">Fc receptor-like protein 1</fullName>
    </submittedName>
</protein>
<reference evidence="13" key="1">
    <citation type="submission" date="2025-08" db="UniProtKB">
        <authorList>
            <consortium name="RefSeq"/>
        </authorList>
    </citation>
    <scope>IDENTIFICATION</scope>
</reference>
<gene>
    <name evidence="13" type="primary">FCRL1</name>
</gene>
<dbReference type="InterPro" id="IPR003599">
    <property type="entry name" value="Ig_sub"/>
</dbReference>
<evidence type="ECO:0000256" key="4">
    <source>
        <dbReference type="ARBA" id="ARBA00023136"/>
    </source>
</evidence>
<dbReference type="CDD" id="cd00096">
    <property type="entry name" value="Ig"/>
    <property type="match status" value="1"/>
</dbReference>
<comment type="subcellular location">
    <subcellularLocation>
        <location evidence="1">Cell membrane</location>
    </subcellularLocation>
</comment>
<feature type="region of interest" description="Disordered" evidence="8">
    <location>
        <begin position="332"/>
        <end position="358"/>
    </location>
</feature>
<proteinExistence type="predicted"/>
<keyword evidence="12" id="KW-1185">Reference proteome</keyword>
<keyword evidence="2" id="KW-1003">Cell membrane</keyword>
<dbReference type="OrthoDB" id="10039395at2759"/>
<evidence type="ECO:0000256" key="7">
    <source>
        <dbReference type="ARBA" id="ARBA00023319"/>
    </source>
</evidence>
<dbReference type="InParanoid" id="A0A6I9IM57"/>
<dbReference type="GO" id="GO:0009897">
    <property type="term" value="C:external side of plasma membrane"/>
    <property type="evidence" value="ECO:0007669"/>
    <property type="project" value="TreeGrafter"/>
</dbReference>
<dbReference type="InterPro" id="IPR007110">
    <property type="entry name" value="Ig-like_dom"/>
</dbReference>
<keyword evidence="9" id="KW-0812">Transmembrane</keyword>
<evidence type="ECO:0000256" key="5">
    <source>
        <dbReference type="ARBA" id="ARBA00023157"/>
    </source>
</evidence>
<feature type="compositionally biased region" description="Polar residues" evidence="8">
    <location>
        <begin position="347"/>
        <end position="358"/>
    </location>
</feature>
<evidence type="ECO:0000313" key="12">
    <source>
        <dbReference type="Proteomes" id="UP001652581"/>
    </source>
</evidence>
<dbReference type="RefSeq" id="XP_006215674.1">
    <property type="nucleotide sequence ID" value="XM_006215612.4"/>
</dbReference>
<evidence type="ECO:0000256" key="10">
    <source>
        <dbReference type="SAM" id="SignalP"/>
    </source>
</evidence>
<dbReference type="FunFam" id="2.60.40.10:FF:000357">
    <property type="entry name" value="Fc receptor like 1"/>
    <property type="match status" value="1"/>
</dbReference>
<feature type="domain" description="Ig-like" evidence="11">
    <location>
        <begin position="16"/>
        <end position="95"/>
    </location>
</feature>
<dbReference type="SUPFAM" id="SSF48726">
    <property type="entry name" value="Immunoglobulin"/>
    <property type="match status" value="3"/>
</dbReference>
<evidence type="ECO:0000256" key="9">
    <source>
        <dbReference type="SAM" id="Phobius"/>
    </source>
</evidence>
<dbReference type="CTD" id="115350"/>
<dbReference type="InterPro" id="IPR003598">
    <property type="entry name" value="Ig_sub2"/>
</dbReference>
<keyword evidence="4 9" id="KW-0472">Membrane</keyword>
<feature type="signal peptide" evidence="10">
    <location>
        <begin position="1"/>
        <end position="16"/>
    </location>
</feature>
<dbReference type="AlphaFoldDB" id="A0A6I9IM57"/>
<dbReference type="FunCoup" id="A0A6I9IM57">
    <property type="interactions" value="13"/>
</dbReference>
<dbReference type="InterPro" id="IPR036179">
    <property type="entry name" value="Ig-like_dom_sf"/>
</dbReference>
<dbReference type="Proteomes" id="UP001652581">
    <property type="component" value="Chromosome 21"/>
</dbReference>
<evidence type="ECO:0000256" key="3">
    <source>
        <dbReference type="ARBA" id="ARBA00022729"/>
    </source>
</evidence>
<evidence type="ECO:0000256" key="2">
    <source>
        <dbReference type="ARBA" id="ARBA00022475"/>
    </source>
</evidence>
<dbReference type="SMART" id="SM00408">
    <property type="entry name" value="IGc2"/>
    <property type="match status" value="3"/>
</dbReference>
<dbReference type="KEGG" id="vpc:102534302"/>
<dbReference type="PANTHER" id="PTHR11481">
    <property type="entry name" value="IMMUNOGLOBULIN FC RECEPTOR"/>
    <property type="match status" value="1"/>
</dbReference>
<evidence type="ECO:0000256" key="1">
    <source>
        <dbReference type="ARBA" id="ARBA00004236"/>
    </source>
</evidence>
<feature type="transmembrane region" description="Helical" evidence="9">
    <location>
        <begin position="303"/>
        <end position="325"/>
    </location>
</feature>
<dbReference type="GeneID" id="102534302"/>
<organism evidence="12 13">
    <name type="scientific">Vicugna pacos</name>
    <name type="common">Alpaca</name>
    <name type="synonym">Lama pacos</name>
    <dbReference type="NCBI Taxonomy" id="30538"/>
    <lineage>
        <taxon>Eukaryota</taxon>
        <taxon>Metazoa</taxon>
        <taxon>Chordata</taxon>
        <taxon>Craniata</taxon>
        <taxon>Vertebrata</taxon>
        <taxon>Euteleostomi</taxon>
        <taxon>Mammalia</taxon>
        <taxon>Eutheria</taxon>
        <taxon>Laurasiatheria</taxon>
        <taxon>Artiodactyla</taxon>
        <taxon>Tylopoda</taxon>
        <taxon>Camelidae</taxon>
        <taxon>Vicugna</taxon>
    </lineage>
</organism>
<dbReference type="GO" id="GO:0007166">
    <property type="term" value="P:cell surface receptor signaling pathway"/>
    <property type="evidence" value="ECO:0007669"/>
    <property type="project" value="TreeGrafter"/>
</dbReference>
<evidence type="ECO:0000313" key="13">
    <source>
        <dbReference type="RefSeq" id="XP_006215674.1"/>
    </source>
</evidence>